<dbReference type="GO" id="GO:0000272">
    <property type="term" value="P:polysaccharide catabolic process"/>
    <property type="evidence" value="ECO:0007669"/>
    <property type="project" value="InterPro"/>
</dbReference>
<evidence type="ECO:0000256" key="2">
    <source>
        <dbReference type="SAM" id="Phobius"/>
    </source>
</evidence>
<protein>
    <submittedName>
        <fullName evidence="4">Cell surface protein</fullName>
    </submittedName>
</protein>
<dbReference type="NCBIfam" id="TIGR04213">
    <property type="entry name" value="PGF_pre_PGF"/>
    <property type="match status" value="1"/>
</dbReference>
<reference evidence="4 5" key="1">
    <citation type="submission" date="2015-09" db="EMBL/GenBank/DDBJ databases">
        <title>A metagenomics-based metabolic model of nitrate-dependent anaerobic oxidation of methane by Methanoperedens-like archaea.</title>
        <authorList>
            <person name="Arshad A."/>
            <person name="Speth D.R."/>
            <person name="De Graaf R.M."/>
            <person name="Op Den Camp H.J."/>
            <person name="Jetten M.S."/>
            <person name="Welte C.U."/>
        </authorList>
    </citation>
    <scope>NUCLEOTIDE SEQUENCE [LARGE SCALE GENOMIC DNA]</scope>
</reference>
<dbReference type="EMBL" id="LKCM01000221">
    <property type="protein sequence ID" value="KPQ42565.1"/>
    <property type="molecule type" value="Genomic_DNA"/>
</dbReference>
<keyword evidence="2" id="KW-0812">Transmembrane</keyword>
<feature type="domain" description="Cohesin" evidence="3">
    <location>
        <begin position="37"/>
        <end position="149"/>
    </location>
</feature>
<proteinExistence type="predicted"/>
<dbReference type="InterPro" id="IPR002102">
    <property type="entry name" value="Cohesin_dom"/>
</dbReference>
<accession>A0A0P8A368</accession>
<evidence type="ECO:0000259" key="3">
    <source>
        <dbReference type="Pfam" id="PF00963"/>
    </source>
</evidence>
<dbReference type="Gene3D" id="2.60.40.680">
    <property type="match status" value="1"/>
</dbReference>
<organism evidence="4 5">
    <name type="scientific">Candidatus Methanoperedens nitratireducens</name>
    <dbReference type="NCBI Taxonomy" id="1392998"/>
    <lineage>
        <taxon>Archaea</taxon>
        <taxon>Methanobacteriati</taxon>
        <taxon>Methanobacteriota</taxon>
        <taxon>Stenosarchaea group</taxon>
        <taxon>Methanomicrobia</taxon>
        <taxon>Methanosarcinales</taxon>
        <taxon>ANME-2 cluster</taxon>
        <taxon>Candidatus Methanoperedentaceae</taxon>
        <taxon>Candidatus Methanoperedens</taxon>
    </lineage>
</organism>
<comment type="caution">
    <text evidence="4">The sequence shown here is derived from an EMBL/GenBank/DDBJ whole genome shotgun (WGS) entry which is preliminary data.</text>
</comment>
<sequence>MRLIGHKFFLFFLIAIIESPAAIAATVYPDQLPSNISAGQTFDIGVKVDPQSIAIAGAQMDISYNKSVLKINSITEGNLFKQYGTTTIFNGGVIDNSLGRAVNIYGSIIGQKNGQNSGTFIIINFTALNSINDPQIQINLENVRVVDPDGNQVFPTPASTPGQQEKGTSSSGAGGSSSGENHTNIELIEKYDLYIYRNVTTSYRFREQTNPIVFVNITGNTDSFEITTSVEVLKRTSTLVKSGAPGLVYKNINIWAGNFGYATPDNIKHAEVIFRVPIAWMEANNIDPDSIEMMRYDDEWQSLPTRKIGTYNSDILYESSTIGFSFFAINGKKSTGEMNNYSGTTTIQPENHANLNNYVLVVVFASIVTGSILVYRIRMLKKK</sequence>
<feature type="region of interest" description="Disordered" evidence="1">
    <location>
        <begin position="149"/>
        <end position="181"/>
    </location>
</feature>
<feature type="compositionally biased region" description="Polar residues" evidence="1">
    <location>
        <begin position="153"/>
        <end position="166"/>
    </location>
</feature>
<name>A0A0P8A368_9EURY</name>
<keyword evidence="2" id="KW-1133">Transmembrane helix</keyword>
<evidence type="ECO:0000313" key="5">
    <source>
        <dbReference type="Proteomes" id="UP000050360"/>
    </source>
</evidence>
<dbReference type="InterPro" id="IPR026453">
    <property type="entry name" value="PGF_pre_PGF"/>
</dbReference>
<dbReference type="SUPFAM" id="SSF49384">
    <property type="entry name" value="Carbohydrate-binding domain"/>
    <property type="match status" value="1"/>
</dbReference>
<dbReference type="InterPro" id="IPR008965">
    <property type="entry name" value="CBM2/CBM3_carb-bd_dom_sf"/>
</dbReference>
<dbReference type="AlphaFoldDB" id="A0A0P8A368"/>
<dbReference type="CDD" id="cd08547">
    <property type="entry name" value="Type_II_cohesin"/>
    <property type="match status" value="1"/>
</dbReference>
<evidence type="ECO:0000313" key="4">
    <source>
        <dbReference type="EMBL" id="KPQ42565.1"/>
    </source>
</evidence>
<dbReference type="Pfam" id="PF00963">
    <property type="entry name" value="Cohesin"/>
    <property type="match status" value="1"/>
</dbReference>
<dbReference type="Proteomes" id="UP000050360">
    <property type="component" value="Unassembled WGS sequence"/>
</dbReference>
<keyword evidence="2" id="KW-0472">Membrane</keyword>
<dbReference type="GO" id="GO:0030246">
    <property type="term" value="F:carbohydrate binding"/>
    <property type="evidence" value="ECO:0007669"/>
    <property type="project" value="InterPro"/>
</dbReference>
<feature type="transmembrane region" description="Helical" evidence="2">
    <location>
        <begin position="358"/>
        <end position="377"/>
    </location>
</feature>
<evidence type="ECO:0000256" key="1">
    <source>
        <dbReference type="SAM" id="MobiDB-lite"/>
    </source>
</evidence>
<gene>
    <name evidence="4" type="ORF">MPEBLZ_02870</name>
</gene>